<gene>
    <name evidence="2" type="ORF">METZ01_LOCUS100965</name>
</gene>
<dbReference type="Pfam" id="PF01019">
    <property type="entry name" value="G_glu_transpept"/>
    <property type="match status" value="1"/>
</dbReference>
<dbReference type="AlphaFoldDB" id="A0A381W730"/>
<dbReference type="PANTHER" id="PTHR43881:SF1">
    <property type="entry name" value="GAMMA-GLUTAMYLTRANSPEPTIDASE (AFU_ORTHOLOGUE AFUA_4G13580)"/>
    <property type="match status" value="1"/>
</dbReference>
<protein>
    <recommendedName>
        <fullName evidence="3">Gamma-glutamyltransferase</fullName>
    </recommendedName>
</protein>
<dbReference type="EMBL" id="UINC01010849">
    <property type="protein sequence ID" value="SVA48111.1"/>
    <property type="molecule type" value="Genomic_DNA"/>
</dbReference>
<dbReference type="PANTHER" id="PTHR43881">
    <property type="entry name" value="GAMMA-GLUTAMYLTRANSPEPTIDASE (AFU_ORTHOLOGUE AFUA_4G13580)"/>
    <property type="match status" value="1"/>
</dbReference>
<name>A0A381W730_9ZZZZ</name>
<dbReference type="Gene3D" id="1.10.246.230">
    <property type="match status" value="1"/>
</dbReference>
<dbReference type="InterPro" id="IPR029055">
    <property type="entry name" value="Ntn_hydrolases_N"/>
</dbReference>
<reference evidence="2" key="1">
    <citation type="submission" date="2018-05" db="EMBL/GenBank/DDBJ databases">
        <authorList>
            <person name="Lanie J.A."/>
            <person name="Ng W.-L."/>
            <person name="Kazmierczak K.M."/>
            <person name="Andrzejewski T.M."/>
            <person name="Davidsen T.M."/>
            <person name="Wayne K.J."/>
            <person name="Tettelin H."/>
            <person name="Glass J.I."/>
            <person name="Rusch D."/>
            <person name="Podicherti R."/>
            <person name="Tsui H.-C.T."/>
            <person name="Winkler M.E."/>
        </authorList>
    </citation>
    <scope>NUCLEOTIDE SEQUENCE</scope>
</reference>
<sequence>MISTPQGIAATSQPLATRTALQVLEAGGTAADAAVAAAAVLNVTEPHMTGIGGDMFMIFWSASEGQLSGLDSSGKSGSKTDAQGLDSVPETGPKSVTVPGALAGWQALLDRYGSMSMADVLAPAIRIAEDGFLLTPIIAQDWANSSSLLHSDGGAKSTYLPKGKAPQVGDRITNLDLASSFRQIAQNGIATFYGKALGQQIVDGLDKLGGYLTIKDLAGHEVRWVEPLRVDYKGYTLHELPPAGQGIAALQMIKMLEEFDIGKMRHNS</sequence>
<organism evidence="2">
    <name type="scientific">marine metagenome</name>
    <dbReference type="NCBI Taxonomy" id="408172"/>
    <lineage>
        <taxon>unclassified sequences</taxon>
        <taxon>metagenomes</taxon>
        <taxon>ecological metagenomes</taxon>
    </lineage>
</organism>
<feature type="non-terminal residue" evidence="2">
    <location>
        <position position="268"/>
    </location>
</feature>
<evidence type="ECO:0000256" key="1">
    <source>
        <dbReference type="SAM" id="MobiDB-lite"/>
    </source>
</evidence>
<dbReference type="PRINTS" id="PR01210">
    <property type="entry name" value="GGTRANSPTASE"/>
</dbReference>
<evidence type="ECO:0008006" key="3">
    <source>
        <dbReference type="Google" id="ProtNLM"/>
    </source>
</evidence>
<accession>A0A381W730</accession>
<evidence type="ECO:0000313" key="2">
    <source>
        <dbReference type="EMBL" id="SVA48111.1"/>
    </source>
</evidence>
<feature type="compositionally biased region" description="Low complexity" evidence="1">
    <location>
        <begin position="70"/>
        <end position="79"/>
    </location>
</feature>
<proteinExistence type="predicted"/>
<feature type="region of interest" description="Disordered" evidence="1">
    <location>
        <begin position="70"/>
        <end position="93"/>
    </location>
</feature>
<dbReference type="SUPFAM" id="SSF56235">
    <property type="entry name" value="N-terminal nucleophile aminohydrolases (Ntn hydrolases)"/>
    <property type="match status" value="1"/>
</dbReference>
<dbReference type="InterPro" id="IPR052896">
    <property type="entry name" value="GGT-like_enzyme"/>
</dbReference>